<feature type="domain" description="Glutamine amidotransferase" evidence="1">
    <location>
        <begin position="60"/>
        <end position="204"/>
    </location>
</feature>
<evidence type="ECO:0000259" key="1">
    <source>
        <dbReference type="Pfam" id="PF00117"/>
    </source>
</evidence>
<dbReference type="Proteomes" id="UP000239772">
    <property type="component" value="Unassembled WGS sequence"/>
</dbReference>
<dbReference type="OrthoDB" id="9813383at2"/>
<dbReference type="EMBL" id="PVZS01000001">
    <property type="protein sequence ID" value="PSC06947.1"/>
    <property type="molecule type" value="Genomic_DNA"/>
</dbReference>
<name>A0A2T1HZ30_9HYPH</name>
<gene>
    <name evidence="2" type="ORF">SLNSH_00755</name>
</gene>
<dbReference type="InterPro" id="IPR044992">
    <property type="entry name" value="ChyE-like"/>
</dbReference>
<keyword evidence="3" id="KW-1185">Reference proteome</keyword>
<keyword evidence="2" id="KW-0808">Transferase</keyword>
<proteinExistence type="predicted"/>
<dbReference type="PROSITE" id="PS51273">
    <property type="entry name" value="GATASE_TYPE_1"/>
    <property type="match status" value="1"/>
</dbReference>
<dbReference type="CDD" id="cd01741">
    <property type="entry name" value="GATase1_1"/>
    <property type="match status" value="1"/>
</dbReference>
<sequence length="285" mass="30864">MRFLVVEGNTRDARLAHRDSFGLTPSESYAAVLQSLEPQAVCDIAFPADEGANLPDGAGLESYDAVVLTGSHLNAYNVEPAVARQIAFARAAYASGTPFFGSCWGVQIGALAAGGDVRANPSGREIGFARRLAATDAGRSHPLLAGRPAAWDAPAVHLDAVTTLPDDVTVLASNALTPVQAAEIRHAGGTFWGVQYHPEFSLAELAAILRRYGRSMLAEGFFRTEAEHARYVDELEQLDRAPGRADLAWRHGLDAEVLDPERRLTEIRNFLDHRVKPERSRRGRA</sequence>
<dbReference type="InterPro" id="IPR017926">
    <property type="entry name" value="GATASE"/>
</dbReference>
<dbReference type="AlphaFoldDB" id="A0A2T1HZ30"/>
<reference evidence="3" key="1">
    <citation type="submission" date="2018-03" db="EMBL/GenBank/DDBJ databases">
        <authorList>
            <person name="Sun L."/>
            <person name="Liu H."/>
            <person name="Chen W."/>
            <person name="Huang K."/>
            <person name="Liu W."/>
            <person name="Gao X."/>
        </authorList>
    </citation>
    <scope>NUCLEOTIDE SEQUENCE [LARGE SCALE GENOMIC DNA]</scope>
    <source>
        <strain evidence="3">SH9</strain>
    </source>
</reference>
<dbReference type="InterPro" id="IPR029062">
    <property type="entry name" value="Class_I_gatase-like"/>
</dbReference>
<dbReference type="PANTHER" id="PTHR42695:SF5">
    <property type="entry name" value="GLUTAMINE AMIDOTRANSFERASE YLR126C-RELATED"/>
    <property type="match status" value="1"/>
</dbReference>
<dbReference type="GO" id="GO:0016740">
    <property type="term" value="F:transferase activity"/>
    <property type="evidence" value="ECO:0007669"/>
    <property type="project" value="UniProtKB-KW"/>
</dbReference>
<dbReference type="Pfam" id="PF00117">
    <property type="entry name" value="GATase"/>
    <property type="match status" value="1"/>
</dbReference>
<evidence type="ECO:0000313" key="2">
    <source>
        <dbReference type="EMBL" id="PSC06947.1"/>
    </source>
</evidence>
<accession>A0A2T1HZ30</accession>
<dbReference type="Gene3D" id="3.40.50.880">
    <property type="match status" value="1"/>
</dbReference>
<dbReference type="PANTHER" id="PTHR42695">
    <property type="entry name" value="GLUTAMINE AMIDOTRANSFERASE YLR126C-RELATED"/>
    <property type="match status" value="1"/>
</dbReference>
<keyword evidence="2" id="KW-0315">Glutamine amidotransferase</keyword>
<dbReference type="GO" id="GO:0005829">
    <property type="term" value="C:cytosol"/>
    <property type="evidence" value="ECO:0007669"/>
    <property type="project" value="TreeGrafter"/>
</dbReference>
<evidence type="ECO:0000313" key="3">
    <source>
        <dbReference type="Proteomes" id="UP000239772"/>
    </source>
</evidence>
<comment type="caution">
    <text evidence="2">The sequence shown here is derived from an EMBL/GenBank/DDBJ whole genome shotgun (WGS) entry which is preliminary data.</text>
</comment>
<organism evidence="2 3">
    <name type="scientific">Alsobacter soli</name>
    <dbReference type="NCBI Taxonomy" id="2109933"/>
    <lineage>
        <taxon>Bacteria</taxon>
        <taxon>Pseudomonadati</taxon>
        <taxon>Pseudomonadota</taxon>
        <taxon>Alphaproteobacteria</taxon>
        <taxon>Hyphomicrobiales</taxon>
        <taxon>Alsobacteraceae</taxon>
        <taxon>Alsobacter</taxon>
    </lineage>
</organism>
<protein>
    <submittedName>
        <fullName evidence="2">Glutamine amidotransferase</fullName>
    </submittedName>
</protein>
<dbReference type="RefSeq" id="WP_106334732.1">
    <property type="nucleotide sequence ID" value="NZ_PVZS01000001.1"/>
</dbReference>
<dbReference type="SUPFAM" id="SSF52317">
    <property type="entry name" value="Class I glutamine amidotransferase-like"/>
    <property type="match status" value="1"/>
</dbReference>